<keyword evidence="7" id="KW-1185">Reference proteome</keyword>
<evidence type="ECO:0000313" key="6">
    <source>
        <dbReference type="EMBL" id="SHF44503.1"/>
    </source>
</evidence>
<dbReference type="GO" id="GO:0004733">
    <property type="term" value="F:pyridoxamine phosphate oxidase activity"/>
    <property type="evidence" value="ECO:0007669"/>
    <property type="project" value="InterPro"/>
</dbReference>
<keyword evidence="3" id="KW-0288">FMN</keyword>
<dbReference type="PANTHER" id="PTHR10851:SF3">
    <property type="entry name" value="PYRIDOXINE_PYRIDOXAMINE 5'-PHOSPHATE OXIDASE 2"/>
    <property type="match status" value="1"/>
</dbReference>
<comment type="cofactor">
    <cofactor evidence="1">
        <name>FMN</name>
        <dbReference type="ChEBI" id="CHEBI:58210"/>
    </cofactor>
</comment>
<reference evidence="7" key="1">
    <citation type="submission" date="2016-11" db="EMBL/GenBank/DDBJ databases">
        <authorList>
            <person name="Varghese N."/>
            <person name="Submissions S."/>
        </authorList>
    </citation>
    <scope>NUCLEOTIDE SEQUENCE [LARGE SCALE GENOMIC DNA]</scope>
    <source>
        <strain evidence="7">DSM 17539</strain>
    </source>
</reference>
<evidence type="ECO:0000259" key="5">
    <source>
        <dbReference type="Pfam" id="PF12766"/>
    </source>
</evidence>
<evidence type="ECO:0000256" key="1">
    <source>
        <dbReference type="ARBA" id="ARBA00001917"/>
    </source>
</evidence>
<dbReference type="RefSeq" id="WP_072862339.1">
    <property type="nucleotide sequence ID" value="NZ_FQUX01000004.1"/>
</dbReference>
<gene>
    <name evidence="6" type="ORF">SAMN03080594_104168</name>
</gene>
<dbReference type="InterPro" id="IPR024624">
    <property type="entry name" value="Pyridox_Oxase_Alr4036_FMN-bd"/>
</dbReference>
<dbReference type="Pfam" id="PF12766">
    <property type="entry name" value="Pyridox_oxase_2"/>
    <property type="match status" value="1"/>
</dbReference>
<keyword evidence="2" id="KW-0285">Flavoprotein</keyword>
<evidence type="ECO:0000256" key="4">
    <source>
        <dbReference type="ARBA" id="ARBA00023002"/>
    </source>
</evidence>
<evidence type="ECO:0000313" key="7">
    <source>
        <dbReference type="Proteomes" id="UP000184406"/>
    </source>
</evidence>
<dbReference type="InterPro" id="IPR000659">
    <property type="entry name" value="Pyridox_Oxase"/>
</dbReference>
<dbReference type="InterPro" id="IPR012349">
    <property type="entry name" value="Split_barrel_FMN-bd"/>
</dbReference>
<sequence>MATVYLEEIREELQKVPKEKDHPFRFFTLATVGLDQVARLRTVVLRDVSDNLKLTFYTDRRSKKITHIKENKRVSLLLYHPTKLLQLKIEGTAIYKDDDATKEKYWSKLDSYAKKQYTTSRSPGSNLINPQNLEYLSEENHFCLVEITPYKIEYLKLSQPNHIRVRFSKVGLQWESEYLVP</sequence>
<evidence type="ECO:0000256" key="3">
    <source>
        <dbReference type="ARBA" id="ARBA00022643"/>
    </source>
</evidence>
<dbReference type="OrthoDB" id="1493996at2"/>
<dbReference type="PANTHER" id="PTHR10851">
    <property type="entry name" value="PYRIDOXINE-5-PHOSPHATE OXIDASE"/>
    <property type="match status" value="1"/>
</dbReference>
<dbReference type="SUPFAM" id="SSF50475">
    <property type="entry name" value="FMN-binding split barrel"/>
    <property type="match status" value="1"/>
</dbReference>
<dbReference type="AlphaFoldDB" id="A0A1M5BPF1"/>
<organism evidence="6 7">
    <name type="scientific">Arenibacter palladensis</name>
    <dbReference type="NCBI Taxonomy" id="237373"/>
    <lineage>
        <taxon>Bacteria</taxon>
        <taxon>Pseudomonadati</taxon>
        <taxon>Bacteroidota</taxon>
        <taxon>Flavobacteriia</taxon>
        <taxon>Flavobacteriales</taxon>
        <taxon>Flavobacteriaceae</taxon>
        <taxon>Arenibacter</taxon>
    </lineage>
</organism>
<dbReference type="GO" id="GO:0008615">
    <property type="term" value="P:pyridoxine biosynthetic process"/>
    <property type="evidence" value="ECO:0007669"/>
    <property type="project" value="InterPro"/>
</dbReference>
<name>A0A1M5BPF1_9FLAO</name>
<protein>
    <submittedName>
        <fullName evidence="6">Pyridoxine/pyridoxamine 5'-phosphate oxidase</fullName>
    </submittedName>
</protein>
<dbReference type="EMBL" id="FQUX01000004">
    <property type="protein sequence ID" value="SHF44503.1"/>
    <property type="molecule type" value="Genomic_DNA"/>
</dbReference>
<accession>A0A1M5BPF1</accession>
<dbReference type="Gene3D" id="2.30.110.10">
    <property type="entry name" value="Electron Transport, Fmn-binding Protein, Chain A"/>
    <property type="match status" value="1"/>
</dbReference>
<dbReference type="Proteomes" id="UP000184406">
    <property type="component" value="Unassembled WGS sequence"/>
</dbReference>
<evidence type="ECO:0000256" key="2">
    <source>
        <dbReference type="ARBA" id="ARBA00022630"/>
    </source>
</evidence>
<dbReference type="GO" id="GO:0010181">
    <property type="term" value="F:FMN binding"/>
    <property type="evidence" value="ECO:0007669"/>
    <property type="project" value="InterPro"/>
</dbReference>
<keyword evidence="4" id="KW-0560">Oxidoreductase</keyword>
<feature type="domain" description="Pyridoxamine 5'-phosphate oxidase Alr4036 family FMN-binding" evidence="5">
    <location>
        <begin position="12"/>
        <end position="94"/>
    </location>
</feature>
<proteinExistence type="predicted"/>